<dbReference type="GO" id="GO:0016787">
    <property type="term" value="F:hydrolase activity"/>
    <property type="evidence" value="ECO:0007669"/>
    <property type="project" value="UniProtKB-KW"/>
</dbReference>
<dbReference type="InterPro" id="IPR003675">
    <property type="entry name" value="Rce1/LyrA-like_dom"/>
</dbReference>
<evidence type="ECO:0000259" key="2">
    <source>
        <dbReference type="Pfam" id="PF02517"/>
    </source>
</evidence>
<dbReference type="RefSeq" id="WP_322409916.1">
    <property type="nucleotide sequence ID" value="NZ_CP139779.1"/>
</dbReference>
<keyword evidence="1" id="KW-1133">Transmembrane helix</keyword>
<organism evidence="3 4">
    <name type="scientific">Microbacterium invictum</name>
    <dbReference type="NCBI Taxonomy" id="515415"/>
    <lineage>
        <taxon>Bacteria</taxon>
        <taxon>Bacillati</taxon>
        <taxon>Actinomycetota</taxon>
        <taxon>Actinomycetes</taxon>
        <taxon>Micrococcales</taxon>
        <taxon>Microbacteriaceae</taxon>
        <taxon>Microbacterium</taxon>
    </lineage>
</organism>
<feature type="transmembrane region" description="Helical" evidence="1">
    <location>
        <begin position="230"/>
        <end position="250"/>
    </location>
</feature>
<evidence type="ECO:0000313" key="4">
    <source>
        <dbReference type="Proteomes" id="UP001324533"/>
    </source>
</evidence>
<dbReference type="EC" id="3.4.-.-" evidence="3"/>
<feature type="transmembrane region" description="Helical" evidence="1">
    <location>
        <begin position="139"/>
        <end position="162"/>
    </location>
</feature>
<reference evidence="3 4" key="1">
    <citation type="submission" date="2023-06" db="EMBL/GenBank/DDBJ databases">
        <title>Rock-solubilizing bacteria, Microbacterium invictum, promotes re-establishment of vegetation in rocky wasteland by accelerating rock bio-weathering and reshaping soil bacterial community.</title>
        <authorList>
            <person name="Liu C."/>
        </authorList>
    </citation>
    <scope>NUCLEOTIDE SEQUENCE [LARGE SCALE GENOMIC DNA]</scope>
    <source>
        <strain evidence="3 4">X-18</strain>
    </source>
</reference>
<evidence type="ECO:0000256" key="1">
    <source>
        <dbReference type="SAM" id="Phobius"/>
    </source>
</evidence>
<keyword evidence="3" id="KW-0378">Hydrolase</keyword>
<dbReference type="Pfam" id="PF02517">
    <property type="entry name" value="Rce1-like"/>
    <property type="match status" value="1"/>
</dbReference>
<feature type="transmembrane region" description="Helical" evidence="1">
    <location>
        <begin position="67"/>
        <end position="87"/>
    </location>
</feature>
<dbReference type="Proteomes" id="UP001324533">
    <property type="component" value="Chromosome"/>
</dbReference>
<evidence type="ECO:0000313" key="3">
    <source>
        <dbReference type="EMBL" id="WQB69791.1"/>
    </source>
</evidence>
<protein>
    <submittedName>
        <fullName evidence="3">CPBP family intramembrane glutamic endopeptidase</fullName>
        <ecNumber evidence="3">3.4.-.-</ecNumber>
    </submittedName>
</protein>
<keyword evidence="1" id="KW-0472">Membrane</keyword>
<keyword evidence="4" id="KW-1185">Reference proteome</keyword>
<feature type="domain" description="CAAX prenyl protease 2/Lysostaphin resistance protein A-like" evidence="2">
    <location>
        <begin position="138"/>
        <end position="238"/>
    </location>
</feature>
<keyword evidence="1" id="KW-0812">Transmembrane</keyword>
<feature type="transmembrane region" description="Helical" evidence="1">
    <location>
        <begin position="206"/>
        <end position="223"/>
    </location>
</feature>
<name>A0ABZ0V838_9MICO</name>
<feature type="transmembrane region" description="Helical" evidence="1">
    <location>
        <begin position="38"/>
        <end position="61"/>
    </location>
</feature>
<sequence>MLDHSSDVNITESRRSSGRRARTDWRLGGRTVRAWREWLLAVSLVALGLGVLLGAAVSAAWPGPAASVFATVVVVGGMMAPIVWGFTRSRPAGLLRFRPTDLLWGVGLGVALCLVRGVITGGEFPSFTTLGGLPPAEWWIVDAFGGIFVAPVVEELFFRGILLVSVFTLLRRPVGYVAAGAVAALVSTGLFILLHAVTAGTDPTDITSLAMLGFIAAGIVLLTGRIWGAILLHAVFNTAAVAIGLIGASLG</sequence>
<feature type="transmembrane region" description="Helical" evidence="1">
    <location>
        <begin position="99"/>
        <end position="119"/>
    </location>
</feature>
<dbReference type="EMBL" id="CP139779">
    <property type="protein sequence ID" value="WQB69791.1"/>
    <property type="molecule type" value="Genomic_DNA"/>
</dbReference>
<gene>
    <name evidence="3" type="ORF">T9R20_13975</name>
</gene>
<accession>A0ABZ0V838</accession>
<feature type="transmembrane region" description="Helical" evidence="1">
    <location>
        <begin position="174"/>
        <end position="194"/>
    </location>
</feature>
<proteinExistence type="predicted"/>